<evidence type="ECO:0000256" key="7">
    <source>
        <dbReference type="ARBA" id="ARBA00022723"/>
    </source>
</evidence>
<dbReference type="Pfam" id="PF01127">
    <property type="entry name" value="Sdh_cyt"/>
    <property type="match status" value="1"/>
</dbReference>
<dbReference type="GO" id="GO:0016020">
    <property type="term" value="C:membrane"/>
    <property type="evidence" value="ECO:0007669"/>
    <property type="project" value="UniProtKB-SubCell"/>
</dbReference>
<dbReference type="Gene3D" id="1.20.1300.10">
    <property type="entry name" value="Fumarate reductase/succinate dehydrogenase, transmembrane subunit"/>
    <property type="match status" value="1"/>
</dbReference>
<dbReference type="PIRSF" id="PIRSF000178">
    <property type="entry name" value="SDH_cyt_b560"/>
    <property type="match status" value="1"/>
</dbReference>
<gene>
    <name evidence="14" type="ORF">EC912_101575</name>
</gene>
<evidence type="ECO:0000256" key="3">
    <source>
        <dbReference type="ARBA" id="ARBA00007244"/>
    </source>
</evidence>
<evidence type="ECO:0000313" key="15">
    <source>
        <dbReference type="Proteomes" id="UP000295645"/>
    </source>
</evidence>
<feature type="transmembrane region" description="Helical" evidence="13">
    <location>
        <begin position="25"/>
        <end position="48"/>
    </location>
</feature>
<proteinExistence type="inferred from homology"/>
<comment type="cofactor">
    <cofactor evidence="12">
        <name>heme</name>
        <dbReference type="ChEBI" id="CHEBI:30413"/>
    </cofactor>
    <text evidence="12">The heme is bound between the two transmembrane subunits.</text>
</comment>
<dbReference type="PANTHER" id="PTHR10978">
    <property type="entry name" value="SUCCINATE DEHYDROGENASE CYTOCHROME B560 SUBUNIT"/>
    <property type="match status" value="1"/>
</dbReference>
<dbReference type="PROSITE" id="PS01000">
    <property type="entry name" value="SDH_CYT_1"/>
    <property type="match status" value="1"/>
</dbReference>
<dbReference type="SUPFAM" id="SSF81343">
    <property type="entry name" value="Fumarate reductase respiratory complex transmembrane subunits"/>
    <property type="match status" value="1"/>
</dbReference>
<name>A0A4R3Z045_9GAMM</name>
<dbReference type="OrthoDB" id="9799441at2"/>
<evidence type="ECO:0000256" key="11">
    <source>
        <dbReference type="ARBA" id="ARBA00025912"/>
    </source>
</evidence>
<comment type="function">
    <text evidence="1">Membrane-anchoring subunit of succinate dehydrogenase (SDH).</text>
</comment>
<evidence type="ECO:0000256" key="4">
    <source>
        <dbReference type="ARBA" id="ARBA00020076"/>
    </source>
</evidence>
<evidence type="ECO:0000256" key="9">
    <source>
        <dbReference type="ARBA" id="ARBA00023004"/>
    </source>
</evidence>
<comment type="subunit">
    <text evidence="11">Part of an enzyme complex containing four subunits: a flavoprotein, an iron-sulfur protein, plus two membrane-anchoring proteins, SdhC and SdhD. The complex can form homotrimers.</text>
</comment>
<dbReference type="CDD" id="cd03499">
    <property type="entry name" value="SQR_TypeC_SdhC"/>
    <property type="match status" value="1"/>
</dbReference>
<dbReference type="GO" id="GO:0009055">
    <property type="term" value="F:electron transfer activity"/>
    <property type="evidence" value="ECO:0007669"/>
    <property type="project" value="InterPro"/>
</dbReference>
<keyword evidence="15" id="KW-1185">Reference proteome</keyword>
<evidence type="ECO:0000256" key="2">
    <source>
        <dbReference type="ARBA" id="ARBA00004141"/>
    </source>
</evidence>
<reference evidence="14 15" key="1">
    <citation type="submission" date="2019-03" db="EMBL/GenBank/DDBJ databases">
        <title>Above-ground endophytic microbial communities from plants in different locations in the United States.</title>
        <authorList>
            <person name="Frank C."/>
        </authorList>
    </citation>
    <scope>NUCLEOTIDE SEQUENCE [LARGE SCALE GENOMIC DNA]</scope>
    <source>
        <strain evidence="14 15">LP_13_YM</strain>
    </source>
</reference>
<dbReference type="Proteomes" id="UP000295645">
    <property type="component" value="Unassembled WGS sequence"/>
</dbReference>
<comment type="similarity">
    <text evidence="3">Belongs to the cytochrome b560 family.</text>
</comment>
<feature type="transmembrane region" description="Helical" evidence="13">
    <location>
        <begin position="102"/>
        <end position="125"/>
    </location>
</feature>
<dbReference type="InterPro" id="IPR014314">
    <property type="entry name" value="Succ_DH_cytb556"/>
</dbReference>
<dbReference type="NCBIfam" id="TIGR02970">
    <property type="entry name" value="succ_dehyd_cytB"/>
    <property type="match status" value="1"/>
</dbReference>
<dbReference type="InterPro" id="IPR000701">
    <property type="entry name" value="SuccDH_FuR_B_TM-su"/>
</dbReference>
<keyword evidence="9 12" id="KW-0408">Iron</keyword>
<dbReference type="InterPro" id="IPR018495">
    <property type="entry name" value="Succ_DH_cyt_bsu_CS"/>
</dbReference>
<protein>
    <recommendedName>
        <fullName evidence="4">Succinate dehydrogenase cytochrome b556 subunit</fullName>
    </recommendedName>
</protein>
<evidence type="ECO:0000256" key="12">
    <source>
        <dbReference type="PIRSR" id="PIRSR000178-1"/>
    </source>
</evidence>
<keyword evidence="7 12" id="KW-0479">Metal-binding</keyword>
<feature type="transmembrane region" description="Helical" evidence="13">
    <location>
        <begin position="60"/>
        <end position="82"/>
    </location>
</feature>
<comment type="caution">
    <text evidence="14">The sequence shown here is derived from an EMBL/GenBank/DDBJ whole genome shotgun (WGS) entry which is preliminary data.</text>
</comment>
<feature type="binding site" description="axial binding residue" evidence="12">
    <location>
        <position position="81"/>
    </location>
    <ligand>
        <name>heme</name>
        <dbReference type="ChEBI" id="CHEBI:30413"/>
        <note>ligand shared with second transmembrane subunit</note>
    </ligand>
    <ligandPart>
        <name>Fe</name>
        <dbReference type="ChEBI" id="CHEBI:18248"/>
    </ligandPart>
</feature>
<dbReference type="AlphaFoldDB" id="A0A4R3Z045"/>
<keyword evidence="5 12" id="KW-0349">Heme</keyword>
<evidence type="ECO:0000256" key="13">
    <source>
        <dbReference type="SAM" id="Phobius"/>
    </source>
</evidence>
<dbReference type="EMBL" id="SMCS01000001">
    <property type="protein sequence ID" value="TCV97558.1"/>
    <property type="molecule type" value="Genomic_DNA"/>
</dbReference>
<dbReference type="GO" id="GO:0046872">
    <property type="term" value="F:metal ion binding"/>
    <property type="evidence" value="ECO:0007669"/>
    <property type="project" value="UniProtKB-KW"/>
</dbReference>
<dbReference type="PANTHER" id="PTHR10978:SF5">
    <property type="entry name" value="SUCCINATE DEHYDROGENASE CYTOCHROME B560 SUBUNIT, MITOCHONDRIAL"/>
    <property type="match status" value="1"/>
</dbReference>
<dbReference type="InterPro" id="IPR034804">
    <property type="entry name" value="SQR/QFR_C/D"/>
</dbReference>
<accession>A0A4R3Z045</accession>
<keyword evidence="8 13" id="KW-1133">Transmembrane helix</keyword>
<evidence type="ECO:0000256" key="5">
    <source>
        <dbReference type="ARBA" id="ARBA00022617"/>
    </source>
</evidence>
<evidence type="ECO:0000256" key="8">
    <source>
        <dbReference type="ARBA" id="ARBA00022989"/>
    </source>
</evidence>
<keyword evidence="6 13" id="KW-0812">Transmembrane</keyword>
<dbReference type="GO" id="GO:0006099">
    <property type="term" value="P:tricarboxylic acid cycle"/>
    <property type="evidence" value="ECO:0007669"/>
    <property type="project" value="InterPro"/>
</dbReference>
<comment type="subcellular location">
    <subcellularLocation>
        <location evidence="2">Membrane</location>
        <topology evidence="2">Multi-pass membrane protein</topology>
    </subcellularLocation>
</comment>
<organism evidence="14 15">
    <name type="scientific">Luteibacter rhizovicinus</name>
    <dbReference type="NCBI Taxonomy" id="242606"/>
    <lineage>
        <taxon>Bacteria</taxon>
        <taxon>Pseudomonadati</taxon>
        <taxon>Pseudomonadota</taxon>
        <taxon>Gammaproteobacteria</taxon>
        <taxon>Lysobacterales</taxon>
        <taxon>Rhodanobacteraceae</taxon>
        <taxon>Luteibacter</taxon>
    </lineage>
</organism>
<dbReference type="RefSeq" id="WP_132141610.1">
    <property type="nucleotide sequence ID" value="NZ_SMCS01000001.1"/>
</dbReference>
<evidence type="ECO:0000313" key="14">
    <source>
        <dbReference type="EMBL" id="TCV97558.1"/>
    </source>
</evidence>
<evidence type="ECO:0000256" key="1">
    <source>
        <dbReference type="ARBA" id="ARBA00004050"/>
    </source>
</evidence>
<sequence>MAQTGRPLSPHLQVYKWQVQMATSILHRATGIVLSVGSILILWGLIALASGQDAFDSFRACAGSALGLIVLIGWTWAFFFHLCNGIRHLVQDTGTGYAIQQFVRTSWASIILSIVLTLVVWAYLFTGGAA</sequence>
<evidence type="ECO:0000256" key="10">
    <source>
        <dbReference type="ARBA" id="ARBA00023136"/>
    </source>
</evidence>
<evidence type="ECO:0000256" key="6">
    <source>
        <dbReference type="ARBA" id="ARBA00022692"/>
    </source>
</evidence>
<keyword evidence="10 13" id="KW-0472">Membrane</keyword>